<keyword evidence="1" id="KW-0812">Transmembrane</keyword>
<evidence type="ECO:0000313" key="3">
    <source>
        <dbReference type="Proteomes" id="UP000245657"/>
    </source>
</evidence>
<proteinExistence type="predicted"/>
<keyword evidence="1" id="KW-1133">Transmembrane helix</keyword>
<dbReference type="Proteomes" id="UP000245657">
    <property type="component" value="Unassembled WGS sequence"/>
</dbReference>
<keyword evidence="3" id="KW-1185">Reference proteome</keyword>
<dbReference type="RefSeq" id="WP_109967551.1">
    <property type="nucleotide sequence ID" value="NZ_CP176093.1"/>
</dbReference>
<accession>A0A2V2N2C6</accession>
<organism evidence="2 3">
    <name type="scientific">Methanospirillum lacunae</name>
    <dbReference type="NCBI Taxonomy" id="668570"/>
    <lineage>
        <taxon>Archaea</taxon>
        <taxon>Methanobacteriati</taxon>
        <taxon>Methanobacteriota</taxon>
        <taxon>Stenosarchaea group</taxon>
        <taxon>Methanomicrobia</taxon>
        <taxon>Methanomicrobiales</taxon>
        <taxon>Methanospirillaceae</taxon>
        <taxon>Methanospirillum</taxon>
    </lineage>
</organism>
<dbReference type="EMBL" id="QGMY01000002">
    <property type="protein sequence ID" value="PWR74272.1"/>
    <property type="molecule type" value="Genomic_DNA"/>
</dbReference>
<feature type="transmembrane region" description="Helical" evidence="1">
    <location>
        <begin position="78"/>
        <end position="98"/>
    </location>
</feature>
<gene>
    <name evidence="2" type="ORF">DK846_03765</name>
</gene>
<feature type="transmembrane region" description="Helical" evidence="1">
    <location>
        <begin position="12"/>
        <end position="39"/>
    </location>
</feature>
<evidence type="ECO:0000256" key="1">
    <source>
        <dbReference type="SAM" id="Phobius"/>
    </source>
</evidence>
<evidence type="ECO:0000313" key="2">
    <source>
        <dbReference type="EMBL" id="PWR74272.1"/>
    </source>
</evidence>
<feature type="transmembrane region" description="Helical" evidence="1">
    <location>
        <begin position="119"/>
        <end position="140"/>
    </location>
</feature>
<feature type="transmembrane region" description="Helical" evidence="1">
    <location>
        <begin position="152"/>
        <end position="172"/>
    </location>
</feature>
<evidence type="ECO:0008006" key="4">
    <source>
        <dbReference type="Google" id="ProtNLM"/>
    </source>
</evidence>
<name>A0A2V2N2C6_9EURY</name>
<feature type="transmembrane region" description="Helical" evidence="1">
    <location>
        <begin position="51"/>
        <end position="72"/>
    </location>
</feature>
<reference evidence="2 3" key="1">
    <citation type="submission" date="2018-05" db="EMBL/GenBank/DDBJ databases">
        <title>Draft genome of Methanospirillum lacunae Ki8-1.</title>
        <authorList>
            <person name="Dueholm M.S."/>
            <person name="Nielsen P.H."/>
            <person name="Bakmann L.F."/>
            <person name="Otzen D.E."/>
        </authorList>
    </citation>
    <scope>NUCLEOTIDE SEQUENCE [LARGE SCALE GENOMIC DNA]</scope>
    <source>
        <strain evidence="2 3">Ki8-1</strain>
    </source>
</reference>
<sequence length="188" mass="21259">MNPLTLLISFSPWIVFGVLAGHSLVQLEICLVICLLLSVVLNWTDLKNKLIVPWATLLYFIIVCLLVIPLHVYEIIPFIGLASNVVLTLIAFGSIAVGKSFTIQYARKEVPQERWNDIHFIRINQVITGFWGLLFLLGTIKSIIELYIPDYFGVFGDAFLWISMIVGIVFTVKYPPYAKKKIAQKNSS</sequence>
<dbReference type="GeneID" id="97549654"/>
<comment type="caution">
    <text evidence="2">The sequence shown here is derived from an EMBL/GenBank/DDBJ whole genome shotgun (WGS) entry which is preliminary data.</text>
</comment>
<dbReference type="OrthoDB" id="116389at2157"/>
<dbReference type="AlphaFoldDB" id="A0A2V2N2C6"/>
<protein>
    <recommendedName>
        <fullName evidence="4">Integral membrane protein</fullName>
    </recommendedName>
</protein>
<keyword evidence="1" id="KW-0472">Membrane</keyword>